<comment type="catalytic activity">
    <reaction evidence="10">
        <text>L-threonyl-[protein] + FAD = FMN-L-threonyl-[protein] + AMP + H(+)</text>
        <dbReference type="Rhea" id="RHEA:36847"/>
        <dbReference type="Rhea" id="RHEA-COMP:11060"/>
        <dbReference type="Rhea" id="RHEA-COMP:11061"/>
        <dbReference type="ChEBI" id="CHEBI:15378"/>
        <dbReference type="ChEBI" id="CHEBI:30013"/>
        <dbReference type="ChEBI" id="CHEBI:57692"/>
        <dbReference type="ChEBI" id="CHEBI:74257"/>
        <dbReference type="ChEBI" id="CHEBI:456215"/>
        <dbReference type="EC" id="2.7.1.180"/>
    </reaction>
</comment>
<evidence type="ECO:0000256" key="1">
    <source>
        <dbReference type="ARBA" id="ARBA00001946"/>
    </source>
</evidence>
<dbReference type="PANTHER" id="PTHR30040:SF2">
    <property type="entry name" value="FAD:PROTEIN FMN TRANSFERASE"/>
    <property type="match status" value="1"/>
</dbReference>
<organism evidence="11 12">
    <name type="scientific">Burkholderia diffusa</name>
    <dbReference type="NCBI Taxonomy" id="488732"/>
    <lineage>
        <taxon>Bacteria</taxon>
        <taxon>Pseudomonadati</taxon>
        <taxon>Pseudomonadota</taxon>
        <taxon>Betaproteobacteria</taxon>
        <taxon>Burkholderiales</taxon>
        <taxon>Burkholderiaceae</taxon>
        <taxon>Burkholderia</taxon>
        <taxon>Burkholderia cepacia complex</taxon>
    </lineage>
</organism>
<accession>A0AAW3PFZ7</accession>
<keyword evidence="5" id="KW-0808">Transferase</keyword>
<keyword evidence="4" id="KW-0285">Flavoprotein</keyword>
<dbReference type="SUPFAM" id="SSF143631">
    <property type="entry name" value="ApbE-like"/>
    <property type="match status" value="1"/>
</dbReference>
<evidence type="ECO:0000256" key="3">
    <source>
        <dbReference type="ARBA" id="ARBA00016337"/>
    </source>
</evidence>
<evidence type="ECO:0000256" key="9">
    <source>
        <dbReference type="ARBA" id="ARBA00031306"/>
    </source>
</evidence>
<dbReference type="PANTHER" id="PTHR30040">
    <property type="entry name" value="THIAMINE BIOSYNTHESIS LIPOPROTEIN APBE"/>
    <property type="match status" value="1"/>
</dbReference>
<dbReference type="AlphaFoldDB" id="A0AAW3PFZ7"/>
<dbReference type="EMBL" id="LPJV01000034">
    <property type="protein sequence ID" value="KWF52720.1"/>
    <property type="molecule type" value="Genomic_DNA"/>
</dbReference>
<keyword evidence="7" id="KW-0274">FAD</keyword>
<gene>
    <name evidence="11" type="ORF">WL88_15325</name>
</gene>
<dbReference type="Proteomes" id="UP000063236">
    <property type="component" value="Unassembled WGS sequence"/>
</dbReference>
<dbReference type="InterPro" id="IPR003374">
    <property type="entry name" value="ApbE-like_sf"/>
</dbReference>
<dbReference type="RefSeq" id="WP_060189305.1">
    <property type="nucleotide sequence ID" value="NZ_LPJS01000064.1"/>
</dbReference>
<evidence type="ECO:0000313" key="12">
    <source>
        <dbReference type="Proteomes" id="UP000063236"/>
    </source>
</evidence>
<evidence type="ECO:0000256" key="4">
    <source>
        <dbReference type="ARBA" id="ARBA00022630"/>
    </source>
</evidence>
<evidence type="ECO:0000256" key="8">
    <source>
        <dbReference type="ARBA" id="ARBA00022842"/>
    </source>
</evidence>
<reference evidence="11 12" key="1">
    <citation type="submission" date="2015-11" db="EMBL/GenBank/DDBJ databases">
        <title>Expanding the genomic diversity of Burkholderia species for the development of highly accurate diagnostics.</title>
        <authorList>
            <person name="Sahl J."/>
            <person name="Keim P."/>
            <person name="Wagner D."/>
        </authorList>
    </citation>
    <scope>NUCLEOTIDE SEQUENCE [LARGE SCALE GENOMIC DNA]</scope>
    <source>
        <strain evidence="11 12">MSMB378WGS</strain>
    </source>
</reference>
<evidence type="ECO:0000256" key="2">
    <source>
        <dbReference type="ARBA" id="ARBA00011955"/>
    </source>
</evidence>
<protein>
    <recommendedName>
        <fullName evidence="3">FAD:protein FMN transferase</fullName>
        <ecNumber evidence="2">2.7.1.180</ecNumber>
    </recommendedName>
    <alternativeName>
        <fullName evidence="9">Flavin transferase</fullName>
    </alternativeName>
</protein>
<evidence type="ECO:0000313" key="11">
    <source>
        <dbReference type="EMBL" id="KWF52720.1"/>
    </source>
</evidence>
<dbReference type="EC" id="2.7.1.180" evidence="2"/>
<name>A0AAW3PFZ7_9BURK</name>
<evidence type="ECO:0000256" key="7">
    <source>
        <dbReference type="ARBA" id="ARBA00022827"/>
    </source>
</evidence>
<dbReference type="Gene3D" id="3.10.520.10">
    <property type="entry name" value="ApbE-like domains"/>
    <property type="match status" value="1"/>
</dbReference>
<dbReference type="GO" id="GO:0046872">
    <property type="term" value="F:metal ion binding"/>
    <property type="evidence" value="ECO:0007669"/>
    <property type="project" value="UniProtKB-KW"/>
</dbReference>
<comment type="caution">
    <text evidence="11">The sequence shown here is derived from an EMBL/GenBank/DDBJ whole genome shotgun (WGS) entry which is preliminary data.</text>
</comment>
<keyword evidence="8" id="KW-0460">Magnesium</keyword>
<proteinExistence type="predicted"/>
<comment type="cofactor">
    <cofactor evidence="1">
        <name>Mg(2+)</name>
        <dbReference type="ChEBI" id="CHEBI:18420"/>
    </cofactor>
</comment>
<sequence>MQSRSSSLRRARPLLGTIVEITAMGLPDSLSPAIDAAFTAVEEIHRLMSFHEAGSDVSRINAAIAGATIQVHPHTWRVLERAMELSTLSDGAFDVTTATLLVDHGFLPRYAEHDVATRRHTYRDLELIRPRSVKWRQKALIDLGGIAKGYAVDCAIDALRAAGTAGGIVNAGGDLRCFGARQPIHVRHPAKPTELISLGWLANGAIATSSGYFAGTIEEGRRIDPLVDARNKTCIAWDASVSVIANDCTTADAATKIVRLAGEAMPETLAMLDAQAILIDGGRIAIHGTDRLQWRNDE</sequence>
<dbReference type="GO" id="GO:0016740">
    <property type="term" value="F:transferase activity"/>
    <property type="evidence" value="ECO:0007669"/>
    <property type="project" value="UniProtKB-KW"/>
</dbReference>
<evidence type="ECO:0000256" key="10">
    <source>
        <dbReference type="ARBA" id="ARBA00048540"/>
    </source>
</evidence>
<evidence type="ECO:0000256" key="6">
    <source>
        <dbReference type="ARBA" id="ARBA00022723"/>
    </source>
</evidence>
<evidence type="ECO:0000256" key="5">
    <source>
        <dbReference type="ARBA" id="ARBA00022679"/>
    </source>
</evidence>
<dbReference type="Pfam" id="PF02424">
    <property type="entry name" value="ApbE"/>
    <property type="match status" value="1"/>
</dbReference>
<dbReference type="InterPro" id="IPR024932">
    <property type="entry name" value="ApbE"/>
</dbReference>
<keyword evidence="6" id="KW-0479">Metal-binding</keyword>